<accession>A0A420KD37</accession>
<evidence type="ECO:0000313" key="4">
    <source>
        <dbReference type="Proteomes" id="UP000216225"/>
    </source>
</evidence>
<dbReference type="AlphaFoldDB" id="A0A420KD37"/>
<dbReference type="PANTHER" id="PTHR48207">
    <property type="entry name" value="SUCCINATE--HYDROXYMETHYLGLUTARATE COA-TRANSFERASE"/>
    <property type="match status" value="1"/>
</dbReference>
<feature type="compositionally biased region" description="Basic and acidic residues" evidence="2">
    <location>
        <begin position="366"/>
        <end position="375"/>
    </location>
</feature>
<dbReference type="Proteomes" id="UP000216225">
    <property type="component" value="Unassembled WGS sequence"/>
</dbReference>
<sequence>MSDRQTMPLAGIRILDLTSVIMGPVCTQILAGYGAEVIKVEPPEGDIMRHAGAKQEPGMGAMFLHSNRGKRSIVVDLKAQQGQATIRELLQSADVFVHNIRPAAIERIGLDQASVRALCPNIIYAELTGYGIAGPYAGRPAFDDVIQAESGLASLFSQQSGGAPAYLPALIADRLTGVTAAHRILAALMHRQRTGEGEYLNVAMFETMAEFVLSDHFGQRTFDLGSGDIGYSRLLTPYRRPYQTADGYIAVIVYNDKHWKSFFDVIGDPETFARNSCFQTAAARADSYDHIYRVVEEVLAKETTAHWLQTLSAAEIPCAPVNSVEHLLDDEHLRSTGFLQKHARDGSVEWAASALPGIRAAVSPRKGEHTEDYVKASRTSGLAPAT</sequence>
<feature type="region of interest" description="Disordered" evidence="2">
    <location>
        <begin position="366"/>
        <end position="386"/>
    </location>
</feature>
<name>A0A420KD37_9BURK</name>
<dbReference type="InterPro" id="IPR023606">
    <property type="entry name" value="CoA-Trfase_III_dom_1_sf"/>
</dbReference>
<dbReference type="SUPFAM" id="SSF89796">
    <property type="entry name" value="CoA-transferase family III (CaiB/BaiF)"/>
    <property type="match status" value="1"/>
</dbReference>
<gene>
    <name evidence="3" type="ORF">CE154_014105</name>
</gene>
<proteinExistence type="predicted"/>
<dbReference type="EMBL" id="NKDB02000002">
    <property type="protein sequence ID" value="RKJ97121.1"/>
    <property type="molecule type" value="Genomic_DNA"/>
</dbReference>
<organism evidence="3 4">
    <name type="scientific">Alicycliphilus denitrificans</name>
    <dbReference type="NCBI Taxonomy" id="179636"/>
    <lineage>
        <taxon>Bacteria</taxon>
        <taxon>Pseudomonadati</taxon>
        <taxon>Pseudomonadota</taxon>
        <taxon>Betaproteobacteria</taxon>
        <taxon>Burkholderiales</taxon>
        <taxon>Comamonadaceae</taxon>
        <taxon>Alicycliphilus</taxon>
    </lineage>
</organism>
<evidence type="ECO:0000256" key="1">
    <source>
        <dbReference type="ARBA" id="ARBA00022679"/>
    </source>
</evidence>
<dbReference type="RefSeq" id="WP_094438638.1">
    <property type="nucleotide sequence ID" value="NZ_NKDB02000002.1"/>
</dbReference>
<comment type="caution">
    <text evidence="3">The sequence shown here is derived from an EMBL/GenBank/DDBJ whole genome shotgun (WGS) entry which is preliminary data.</text>
</comment>
<dbReference type="GO" id="GO:0008410">
    <property type="term" value="F:CoA-transferase activity"/>
    <property type="evidence" value="ECO:0007669"/>
    <property type="project" value="TreeGrafter"/>
</dbReference>
<dbReference type="Pfam" id="PF02515">
    <property type="entry name" value="CoA_transf_3"/>
    <property type="match status" value="1"/>
</dbReference>
<dbReference type="InterPro" id="IPR044855">
    <property type="entry name" value="CoA-Trfase_III_dom3_sf"/>
</dbReference>
<dbReference type="InterPro" id="IPR050483">
    <property type="entry name" value="CoA-transferase_III_domain"/>
</dbReference>
<dbReference type="PANTHER" id="PTHR48207:SF4">
    <property type="entry name" value="BLL6097 PROTEIN"/>
    <property type="match status" value="1"/>
</dbReference>
<reference evidence="3 4" key="1">
    <citation type="submission" date="2018-09" db="EMBL/GenBank/DDBJ databases">
        <title>Genome comparison of Alicycliphilus sp. BQ1, a polyurethanolytic bacterium, with its closest phylogenetic relatives Alicycliphilus denitrificans BC and K601, unable to attack polyurethane.</title>
        <authorList>
            <person name="Loza-Tavera H."/>
            <person name="Lozano L."/>
            <person name="Cevallos M."/>
            <person name="Maya-Lucas O."/>
            <person name="Garcia-Mena J."/>
            <person name="Hernandez J."/>
        </authorList>
    </citation>
    <scope>NUCLEOTIDE SEQUENCE [LARGE SCALE GENOMIC DNA]</scope>
    <source>
        <strain evidence="3 4">BQ1</strain>
    </source>
</reference>
<dbReference type="Gene3D" id="3.40.50.10540">
    <property type="entry name" value="Crotonobetainyl-coa:carnitine coa-transferase, domain 1"/>
    <property type="match status" value="1"/>
</dbReference>
<dbReference type="Gene3D" id="3.30.1540.10">
    <property type="entry name" value="formyl-coa transferase, domain 3"/>
    <property type="match status" value="1"/>
</dbReference>
<keyword evidence="1 3" id="KW-0808">Transferase</keyword>
<protein>
    <submittedName>
        <fullName evidence="3">CoA transferase</fullName>
    </submittedName>
</protein>
<evidence type="ECO:0000313" key="3">
    <source>
        <dbReference type="EMBL" id="RKJ97121.1"/>
    </source>
</evidence>
<dbReference type="InterPro" id="IPR003673">
    <property type="entry name" value="CoA-Trfase_fam_III"/>
</dbReference>
<evidence type="ECO:0000256" key="2">
    <source>
        <dbReference type="SAM" id="MobiDB-lite"/>
    </source>
</evidence>